<accession>A0A2U7NLZ8</accession>
<proteinExistence type="predicted"/>
<dbReference type="Pfam" id="PF17570">
    <property type="entry name" value="T7-like_gp67"/>
    <property type="match status" value="1"/>
</dbReference>
<keyword evidence="3" id="KW-1185">Reference proteome</keyword>
<evidence type="ECO:0000256" key="1">
    <source>
        <dbReference type="SAM" id="MobiDB-lite"/>
    </source>
</evidence>
<reference evidence="2 3" key="1">
    <citation type="submission" date="2017-04" db="EMBL/GenBank/DDBJ databases">
        <title>Isolation of lytic bacteriophages infecting Pseudomonas strains for biocontrol of fish and shrimp spoilage during chilled storage.</title>
        <authorList>
            <person name="Yang Z."/>
            <person name="Tao X."/>
            <person name="Gao L."/>
            <person name="Rao S."/>
        </authorList>
    </citation>
    <scope>NUCLEOTIDE SEQUENCE [LARGE SCALE GENOMIC DNA]</scope>
</reference>
<feature type="compositionally biased region" description="Basic residues" evidence="1">
    <location>
        <begin position="76"/>
        <end position="89"/>
    </location>
</feature>
<organism evidence="2 3">
    <name type="scientific">Pseudomonas phage PspYZU08</name>
    <dbReference type="NCBI Taxonomy" id="1983557"/>
    <lineage>
        <taxon>Viruses</taxon>
        <taxon>Duplodnaviria</taxon>
        <taxon>Heunggongvirae</taxon>
        <taxon>Uroviricota</taxon>
        <taxon>Caudoviricetes</taxon>
        <taxon>Autographivirales</taxon>
        <taxon>Autotranscriptaviridae</taxon>
        <taxon>Studiervirinae</taxon>
        <taxon>Pijolavirus</taxon>
        <taxon>Pijolavirus PspYZU08</taxon>
    </lineage>
</organism>
<dbReference type="EMBL" id="KY971611">
    <property type="protein sequence ID" value="ASD52208.1"/>
    <property type="molecule type" value="Genomic_DNA"/>
</dbReference>
<feature type="compositionally biased region" description="Polar residues" evidence="1">
    <location>
        <begin position="1"/>
        <end position="15"/>
    </location>
</feature>
<dbReference type="Proteomes" id="UP000248293">
    <property type="component" value="Segment"/>
</dbReference>
<feature type="compositionally biased region" description="Acidic residues" evidence="1">
    <location>
        <begin position="33"/>
        <end position="44"/>
    </location>
</feature>
<evidence type="ECO:0000313" key="2">
    <source>
        <dbReference type="EMBL" id="ASD52208.1"/>
    </source>
</evidence>
<gene>
    <name evidence="2" type="ORF">PspYZU08_32</name>
</gene>
<sequence length="89" mass="9659">MCFSSKTKQPKTNPESLRAPEPVMAEEPKGVEFGDEDSEFDENIGTEGLKVEKETKATGEGTQRSQASDTGGVKKSATKPRSSIRRALK</sequence>
<protein>
    <submittedName>
        <fullName evidence="2">Uncharacterized protein</fullName>
    </submittedName>
</protein>
<dbReference type="InterPro" id="IPR020134">
    <property type="entry name" value="Phage_T7-like_6.7"/>
</dbReference>
<name>A0A2U7NLZ8_9CAUD</name>
<feature type="compositionally biased region" description="Polar residues" evidence="1">
    <location>
        <begin position="60"/>
        <end position="69"/>
    </location>
</feature>
<evidence type="ECO:0000313" key="3">
    <source>
        <dbReference type="Proteomes" id="UP000248293"/>
    </source>
</evidence>
<feature type="region of interest" description="Disordered" evidence="1">
    <location>
        <begin position="1"/>
        <end position="89"/>
    </location>
</feature>